<keyword evidence="3" id="KW-1185">Reference proteome</keyword>
<gene>
    <name evidence="2" type="ORF">BV394_02125</name>
</gene>
<dbReference type="STRING" id="1267768.BV394_02125"/>
<accession>A0A1U7DFA4</accession>
<evidence type="ECO:0000259" key="1">
    <source>
        <dbReference type="SMART" id="SM00954"/>
    </source>
</evidence>
<proteinExistence type="predicted"/>
<dbReference type="Pfam" id="PF04607">
    <property type="entry name" value="RelA_SpoT"/>
    <property type="match status" value="1"/>
</dbReference>
<protein>
    <recommendedName>
        <fullName evidence="1">RelA/SpoT domain-containing protein</fullName>
    </recommendedName>
</protein>
<dbReference type="InterPro" id="IPR052366">
    <property type="entry name" value="GTP_Pyrophosphokinase"/>
</dbReference>
<dbReference type="CDD" id="cd05399">
    <property type="entry name" value="NT_Rel-Spo_like"/>
    <property type="match status" value="1"/>
</dbReference>
<evidence type="ECO:0000313" key="3">
    <source>
        <dbReference type="Proteomes" id="UP000187266"/>
    </source>
</evidence>
<dbReference type="Gene3D" id="3.30.460.10">
    <property type="entry name" value="Beta Polymerase, domain 2"/>
    <property type="match status" value="1"/>
</dbReference>
<dbReference type="InterPro" id="IPR043519">
    <property type="entry name" value="NT_sf"/>
</dbReference>
<reference evidence="2 3" key="1">
    <citation type="submission" date="2017-01" db="EMBL/GenBank/DDBJ databases">
        <title>Genomic analysis of Xuhuaishuia manganoxidans DY6-4.</title>
        <authorList>
            <person name="Wang X."/>
        </authorList>
    </citation>
    <scope>NUCLEOTIDE SEQUENCE [LARGE SCALE GENOMIC DNA]</scope>
    <source>
        <strain evidence="2 3">DY6-4</strain>
    </source>
</reference>
<dbReference type="AlphaFoldDB" id="A0A1U7DFA4"/>
<evidence type="ECO:0000313" key="2">
    <source>
        <dbReference type="EMBL" id="APX88677.1"/>
    </source>
</evidence>
<dbReference type="Proteomes" id="UP000187266">
    <property type="component" value="Chromosome"/>
</dbReference>
<dbReference type="PANTHER" id="PTHR47837:SF1">
    <property type="entry name" value="GTP PYROPHOSPHOKINASE YJBM"/>
    <property type="match status" value="1"/>
</dbReference>
<name>A0A1U7DFA4_9RHOB</name>
<organism evidence="2 3">
    <name type="scientific">Brevirhabdus pacifica</name>
    <dbReference type="NCBI Taxonomy" id="1267768"/>
    <lineage>
        <taxon>Bacteria</taxon>
        <taxon>Pseudomonadati</taxon>
        <taxon>Pseudomonadota</taxon>
        <taxon>Alphaproteobacteria</taxon>
        <taxon>Rhodobacterales</taxon>
        <taxon>Paracoccaceae</taxon>
        <taxon>Brevirhabdus</taxon>
    </lineage>
</organism>
<sequence length="337" mass="37381">MLGRTVPYDSDMAGAVAAFNVAHNWRAAHAYPLMRERIRLTTISKGLTAGRIKRMDSIRKKLRRSPISLDRMQDLAGIRAILPTMEDVNRVRRRYSEDLRTSDYVAEPKPGGYRSIHLIKPFDEAGAGAMYRGQKVEIQLRTHLQHVWATAVEAIGNMRGEDLKAGEGNRGWLRLLTLMSGVIAEREGLPQGADVPMDQAERNAELRDLCHSLSAIAALTSFRSVVRETESRSGSGFYLVQMNAETGEVTVSAQSSFRMGESSYNSMVDSGERQQSILVAVDSMAALRAAYPNYFLDVATFIELLADATNINMGLTAPIPTSAIDRLSLDFLKAWKR</sequence>
<dbReference type="InterPro" id="IPR007685">
    <property type="entry name" value="RelA_SpoT"/>
</dbReference>
<dbReference type="EMBL" id="CP019124">
    <property type="protein sequence ID" value="APX88677.1"/>
    <property type="molecule type" value="Genomic_DNA"/>
</dbReference>
<dbReference type="PANTHER" id="PTHR47837">
    <property type="entry name" value="GTP PYROPHOSPHOKINASE YJBM"/>
    <property type="match status" value="1"/>
</dbReference>
<dbReference type="SMART" id="SM00954">
    <property type="entry name" value="RelA_SpoT"/>
    <property type="match status" value="1"/>
</dbReference>
<dbReference type="SUPFAM" id="SSF81301">
    <property type="entry name" value="Nucleotidyltransferase"/>
    <property type="match status" value="1"/>
</dbReference>
<dbReference type="GO" id="GO:0015969">
    <property type="term" value="P:guanosine tetraphosphate metabolic process"/>
    <property type="evidence" value="ECO:0007669"/>
    <property type="project" value="InterPro"/>
</dbReference>
<feature type="domain" description="RelA/SpoT" evidence="1">
    <location>
        <begin position="50"/>
        <end position="163"/>
    </location>
</feature>